<organism evidence="5 6">
    <name type="scientific">Chryseobacterium elymi</name>
    <dbReference type="NCBI Taxonomy" id="395936"/>
    <lineage>
        <taxon>Bacteria</taxon>
        <taxon>Pseudomonadati</taxon>
        <taxon>Bacteroidota</taxon>
        <taxon>Flavobacteriia</taxon>
        <taxon>Flavobacteriales</taxon>
        <taxon>Weeksellaceae</taxon>
        <taxon>Chryseobacterium group</taxon>
        <taxon>Chryseobacterium</taxon>
    </lineage>
</organism>
<dbReference type="InterPro" id="IPR013216">
    <property type="entry name" value="Methyltransf_11"/>
</dbReference>
<dbReference type="CDD" id="cd02440">
    <property type="entry name" value="AdoMet_MTases"/>
    <property type="match status" value="1"/>
</dbReference>
<proteinExistence type="predicted"/>
<dbReference type="SUPFAM" id="SSF53335">
    <property type="entry name" value="S-adenosyl-L-methionine-dependent methyltransferases"/>
    <property type="match status" value="1"/>
</dbReference>
<evidence type="ECO:0000256" key="2">
    <source>
        <dbReference type="ARBA" id="ARBA00022679"/>
    </source>
</evidence>
<keyword evidence="2 5" id="KW-0808">Transferase</keyword>
<evidence type="ECO:0000256" key="1">
    <source>
        <dbReference type="ARBA" id="ARBA00022603"/>
    </source>
</evidence>
<keyword evidence="6" id="KW-1185">Reference proteome</keyword>
<dbReference type="Gene3D" id="3.40.50.150">
    <property type="entry name" value="Vaccinia Virus protein VP39"/>
    <property type="match status" value="1"/>
</dbReference>
<evidence type="ECO:0000259" key="4">
    <source>
        <dbReference type="Pfam" id="PF08241"/>
    </source>
</evidence>
<dbReference type="GO" id="GO:0008757">
    <property type="term" value="F:S-adenosylmethionine-dependent methyltransferase activity"/>
    <property type="evidence" value="ECO:0007669"/>
    <property type="project" value="InterPro"/>
</dbReference>
<dbReference type="RefSeq" id="WP_116010994.1">
    <property type="nucleotide sequence ID" value="NZ_QNUH01000003.1"/>
</dbReference>
<evidence type="ECO:0000256" key="3">
    <source>
        <dbReference type="ARBA" id="ARBA00022691"/>
    </source>
</evidence>
<evidence type="ECO:0000313" key="6">
    <source>
        <dbReference type="Proteomes" id="UP000257030"/>
    </source>
</evidence>
<keyword evidence="3" id="KW-0949">S-adenosyl-L-methionine</keyword>
<dbReference type="GO" id="GO:0032259">
    <property type="term" value="P:methylation"/>
    <property type="evidence" value="ECO:0007669"/>
    <property type="project" value="UniProtKB-KW"/>
</dbReference>
<dbReference type="InterPro" id="IPR029063">
    <property type="entry name" value="SAM-dependent_MTases_sf"/>
</dbReference>
<dbReference type="OrthoDB" id="9791837at2"/>
<comment type="caution">
    <text evidence="5">The sequence shown here is derived from an EMBL/GenBank/DDBJ whole genome shotgun (WGS) entry which is preliminary data.</text>
</comment>
<dbReference type="AlphaFoldDB" id="A0A3D9DP02"/>
<protein>
    <submittedName>
        <fullName evidence="5">SAM-dependent methyltransferase</fullName>
    </submittedName>
</protein>
<evidence type="ECO:0000313" key="5">
    <source>
        <dbReference type="EMBL" id="REC79748.1"/>
    </source>
</evidence>
<dbReference type="PANTHER" id="PTHR43464">
    <property type="entry name" value="METHYLTRANSFERASE"/>
    <property type="match status" value="1"/>
</dbReference>
<reference evidence="5 6" key="1">
    <citation type="journal article" date="2010" name="Syst. Appl. Microbiol.">
        <title>Four new species of Chryseobacterium from the rhizosphere of coastal sand dune plants, Chryseobacterium elymi sp. nov., Chryseobacterium hagamense sp. nov., Chryseobacterium lathyri sp. nov. and Chryseobacterium rhizosphaerae sp. nov.</title>
        <authorList>
            <person name="Cho S.H."/>
            <person name="Lee K.S."/>
            <person name="Shin D.S."/>
            <person name="Han J.H."/>
            <person name="Park K.S."/>
            <person name="Lee C.H."/>
            <person name="Park K.H."/>
            <person name="Kim S.B."/>
        </authorList>
    </citation>
    <scope>NUCLEOTIDE SEQUENCE [LARGE SCALE GENOMIC DNA]</scope>
    <source>
        <strain evidence="5 6">KCTC 22547</strain>
    </source>
</reference>
<name>A0A3D9DP02_9FLAO</name>
<keyword evidence="1 5" id="KW-0489">Methyltransferase</keyword>
<gene>
    <name evidence="5" type="ORF">DRF60_04915</name>
</gene>
<dbReference type="Proteomes" id="UP000257030">
    <property type="component" value="Unassembled WGS sequence"/>
</dbReference>
<dbReference type="PANTHER" id="PTHR43464:SF19">
    <property type="entry name" value="UBIQUINONE BIOSYNTHESIS O-METHYLTRANSFERASE, MITOCHONDRIAL"/>
    <property type="match status" value="1"/>
</dbReference>
<sequence length="243" mass="28210">MKENKYDTPSFFEEYEKMLRSQKGLEGAGEWHTFQKMLPDFTSKDILDLGCGFGWHCRYAIEQGAKSVTGIDLSEKMLEKAREINQLNGIAYVRKALEDVDYPAEQFDLVLSSLTFHYIESFETIAASIYKWLKPEGHFVFSVEHPVFTAEGSQDWAYGSQGEKQNWPVDNYFLEGKRNTTFLGENVVKYHRTLTNYLSSLLKQGFKIKEVIEPQPTSEMLKEFPEMKVELRRPMMLLISVKK</sequence>
<feature type="domain" description="Methyltransferase type 11" evidence="4">
    <location>
        <begin position="47"/>
        <end position="141"/>
    </location>
</feature>
<accession>A0A3D9DP02</accession>
<dbReference type="Pfam" id="PF08241">
    <property type="entry name" value="Methyltransf_11"/>
    <property type="match status" value="1"/>
</dbReference>
<dbReference type="EMBL" id="QNUH01000003">
    <property type="protein sequence ID" value="REC79748.1"/>
    <property type="molecule type" value="Genomic_DNA"/>
</dbReference>